<comment type="caution">
    <text evidence="2">The sequence shown here is derived from an EMBL/GenBank/DDBJ whole genome shotgun (WGS) entry which is preliminary data.</text>
</comment>
<sequence length="230" mass="26451">MSTTETQKPPGKKKMRQTLNVSQKASTEHKFVVQDLNSAEEQQNFLEVEETLDEDAPKGDIKNQSPETSTAEQSSQDKARKNKDATFNAVFDMSESQKACKPYGLYFAHRIKCIPRIKAVRLLRSKNRYHHWLGKNLCVFLISRQNSTKVFRTLEPLLILGEEIKYIVGIRDLHNNAFKKKDGFLNTRLYHRAQAPDVTWHGLLSLQKKKSEIITKELGLANTYIPFNIC</sequence>
<feature type="region of interest" description="Disordered" evidence="1">
    <location>
        <begin position="1"/>
        <end position="27"/>
    </location>
</feature>
<evidence type="ECO:0000313" key="2">
    <source>
        <dbReference type="EMBL" id="KAL0097627.1"/>
    </source>
</evidence>
<organism evidence="2 3">
    <name type="scientific">Phycomyces blakesleeanus</name>
    <dbReference type="NCBI Taxonomy" id="4837"/>
    <lineage>
        <taxon>Eukaryota</taxon>
        <taxon>Fungi</taxon>
        <taxon>Fungi incertae sedis</taxon>
        <taxon>Mucoromycota</taxon>
        <taxon>Mucoromycotina</taxon>
        <taxon>Mucoromycetes</taxon>
        <taxon>Mucorales</taxon>
        <taxon>Phycomycetaceae</taxon>
        <taxon>Phycomyces</taxon>
    </lineage>
</organism>
<evidence type="ECO:0000256" key="1">
    <source>
        <dbReference type="SAM" id="MobiDB-lite"/>
    </source>
</evidence>
<protein>
    <submittedName>
        <fullName evidence="2">Uncharacterized protein</fullName>
    </submittedName>
</protein>
<keyword evidence="3" id="KW-1185">Reference proteome</keyword>
<accession>A0ABR3BIB2</accession>
<reference evidence="2 3" key="1">
    <citation type="submission" date="2024-04" db="EMBL/GenBank/DDBJ databases">
        <title>Symmetric and asymmetric DNA N6-adenine methylation regulates different biological responses in Mucorales.</title>
        <authorList>
            <consortium name="Lawrence Berkeley National Laboratory"/>
            <person name="Lax C."/>
            <person name="Mondo S.J."/>
            <person name="Osorio-Concepcion M."/>
            <person name="Muszewska A."/>
            <person name="Corrochano-Luque M."/>
            <person name="Gutierrez G."/>
            <person name="Riley R."/>
            <person name="Lipzen A."/>
            <person name="Guo J."/>
            <person name="Hundley H."/>
            <person name="Amirebrahimi M."/>
            <person name="Ng V."/>
            <person name="Lorenzo-Gutierrez D."/>
            <person name="Binder U."/>
            <person name="Yang J."/>
            <person name="Song Y."/>
            <person name="Canovas D."/>
            <person name="Navarro E."/>
            <person name="Freitag M."/>
            <person name="Gabaldon T."/>
            <person name="Grigoriev I.V."/>
            <person name="Corrochano L.M."/>
            <person name="Nicolas F.E."/>
            <person name="Garre V."/>
        </authorList>
    </citation>
    <scope>NUCLEOTIDE SEQUENCE [LARGE SCALE GENOMIC DNA]</scope>
    <source>
        <strain evidence="2 3">L51</strain>
    </source>
</reference>
<gene>
    <name evidence="2" type="ORF">J3Q64DRAFT_1694038</name>
</gene>
<dbReference type="Proteomes" id="UP001448207">
    <property type="component" value="Unassembled WGS sequence"/>
</dbReference>
<name>A0ABR3BIB2_PHYBL</name>
<evidence type="ECO:0000313" key="3">
    <source>
        <dbReference type="Proteomes" id="UP001448207"/>
    </source>
</evidence>
<proteinExistence type="predicted"/>
<dbReference type="EMBL" id="JBCLYO010000001">
    <property type="protein sequence ID" value="KAL0097627.1"/>
    <property type="molecule type" value="Genomic_DNA"/>
</dbReference>
<feature type="compositionally biased region" description="Polar residues" evidence="1">
    <location>
        <begin position="62"/>
        <end position="74"/>
    </location>
</feature>
<feature type="region of interest" description="Disordered" evidence="1">
    <location>
        <begin position="43"/>
        <end position="81"/>
    </location>
</feature>